<gene>
    <name evidence="1" type="ORF">S06H3_37543</name>
</gene>
<sequence length="133" mass="15373">MDNEDITIEQVKPRWFIDLDWYQQNNCSFSALAQKCLCAECRERLTGDLSADELLATIKDCCSQPPDFITGRLPILESIFRLFLANGNQPLDLEELGKQLTHWRGSDTYRTSPEILSRLLKDEQYYGIRQAPD</sequence>
<comment type="caution">
    <text evidence="1">The sequence shown here is derived from an EMBL/GenBank/DDBJ whole genome shotgun (WGS) entry which is preliminary data.</text>
</comment>
<proteinExistence type="predicted"/>
<reference evidence="1" key="1">
    <citation type="journal article" date="2014" name="Front. Microbiol.">
        <title>High frequency of phylogenetically diverse reductive dehalogenase-homologous genes in deep subseafloor sedimentary metagenomes.</title>
        <authorList>
            <person name="Kawai M."/>
            <person name="Futagami T."/>
            <person name="Toyoda A."/>
            <person name="Takaki Y."/>
            <person name="Nishi S."/>
            <person name="Hori S."/>
            <person name="Arai W."/>
            <person name="Tsubouchi T."/>
            <person name="Morono Y."/>
            <person name="Uchiyama I."/>
            <person name="Ito T."/>
            <person name="Fujiyama A."/>
            <person name="Inagaki F."/>
            <person name="Takami H."/>
        </authorList>
    </citation>
    <scope>NUCLEOTIDE SEQUENCE</scope>
    <source>
        <strain evidence="1">Expedition CK06-06</strain>
    </source>
</reference>
<protein>
    <submittedName>
        <fullName evidence="1">Uncharacterized protein</fullName>
    </submittedName>
</protein>
<accession>X1P0C1</accession>
<organism evidence="1">
    <name type="scientific">marine sediment metagenome</name>
    <dbReference type="NCBI Taxonomy" id="412755"/>
    <lineage>
        <taxon>unclassified sequences</taxon>
        <taxon>metagenomes</taxon>
        <taxon>ecological metagenomes</taxon>
    </lineage>
</organism>
<dbReference type="EMBL" id="BARV01022815">
    <property type="protein sequence ID" value="GAI24354.1"/>
    <property type="molecule type" value="Genomic_DNA"/>
</dbReference>
<evidence type="ECO:0000313" key="1">
    <source>
        <dbReference type="EMBL" id="GAI24354.1"/>
    </source>
</evidence>
<name>X1P0C1_9ZZZZ</name>
<dbReference type="AlphaFoldDB" id="X1P0C1"/>